<feature type="region of interest" description="Disordered" evidence="4">
    <location>
        <begin position="29"/>
        <end position="68"/>
    </location>
</feature>
<reference evidence="9" key="1">
    <citation type="submission" date="2022-08" db="UniProtKB">
        <authorList>
            <consortium name="EnsemblMetazoa"/>
        </authorList>
    </citation>
    <scope>IDENTIFICATION</scope>
    <source>
        <strain evidence="9">05x7-T-G4-1.051#20</strain>
    </source>
</reference>
<evidence type="ECO:0000256" key="3">
    <source>
        <dbReference type="ARBA" id="ARBA00022801"/>
    </source>
</evidence>
<evidence type="ECO:0000313" key="9">
    <source>
        <dbReference type="EnsemblMetazoa" id="G17284.4:cds"/>
    </source>
</evidence>
<feature type="chain" id="PRO_5036489256" description="Xaa-Pro aminopeptidase 1" evidence="5">
    <location>
        <begin position="22"/>
        <end position="731"/>
    </location>
</feature>
<evidence type="ECO:0000259" key="8">
    <source>
        <dbReference type="Pfam" id="PF16188"/>
    </source>
</evidence>
<keyword evidence="2" id="KW-0479">Metal-binding</keyword>
<dbReference type="Gene3D" id="3.40.350.10">
    <property type="entry name" value="Creatinase/prolidase N-terminal domain"/>
    <property type="match status" value="2"/>
</dbReference>
<dbReference type="InterPro" id="IPR000994">
    <property type="entry name" value="Pept_M24"/>
</dbReference>
<dbReference type="SUPFAM" id="SSF53092">
    <property type="entry name" value="Creatinase/prolidase N-terminal domain"/>
    <property type="match status" value="1"/>
</dbReference>
<proteinExistence type="inferred from homology"/>
<feature type="domain" description="Creatinase N-terminal" evidence="7">
    <location>
        <begin position="73"/>
        <end position="179"/>
    </location>
</feature>
<dbReference type="GO" id="GO:0070006">
    <property type="term" value="F:metalloaminopeptidase activity"/>
    <property type="evidence" value="ECO:0007669"/>
    <property type="project" value="InterPro"/>
</dbReference>
<name>A0A8W8J6N4_MAGGI</name>
<evidence type="ECO:0000259" key="7">
    <source>
        <dbReference type="Pfam" id="PF01321"/>
    </source>
</evidence>
<dbReference type="CDD" id="cd01085">
    <property type="entry name" value="APP"/>
    <property type="match status" value="1"/>
</dbReference>
<dbReference type="Pfam" id="PF00557">
    <property type="entry name" value="Peptidase_M24"/>
    <property type="match status" value="1"/>
</dbReference>
<dbReference type="SUPFAM" id="SSF55920">
    <property type="entry name" value="Creatinase/aminopeptidase"/>
    <property type="match status" value="1"/>
</dbReference>
<feature type="compositionally biased region" description="Polar residues" evidence="4">
    <location>
        <begin position="38"/>
        <end position="53"/>
    </location>
</feature>
<keyword evidence="3" id="KW-0378">Hydrolase</keyword>
<dbReference type="InterPro" id="IPR029149">
    <property type="entry name" value="Creatin/AminoP/Spt16_N"/>
</dbReference>
<dbReference type="PANTHER" id="PTHR43763:SF18">
    <property type="entry name" value="XAA-PRO AMINOPEPTIDASE 1"/>
    <property type="match status" value="1"/>
</dbReference>
<dbReference type="Gene3D" id="3.90.230.10">
    <property type="entry name" value="Creatinase/methionine aminopeptidase superfamily"/>
    <property type="match status" value="1"/>
</dbReference>
<evidence type="ECO:0008006" key="11">
    <source>
        <dbReference type="Google" id="ProtNLM"/>
    </source>
</evidence>
<dbReference type="FunFam" id="3.90.230.10:FF:000009">
    <property type="entry name" value="xaa-Pro aminopeptidase 2"/>
    <property type="match status" value="1"/>
</dbReference>
<keyword evidence="10" id="KW-1185">Reference proteome</keyword>
<dbReference type="InterPro" id="IPR050422">
    <property type="entry name" value="X-Pro_aminopeptidase_P"/>
</dbReference>
<organism evidence="9 10">
    <name type="scientific">Magallana gigas</name>
    <name type="common">Pacific oyster</name>
    <name type="synonym">Crassostrea gigas</name>
    <dbReference type="NCBI Taxonomy" id="29159"/>
    <lineage>
        <taxon>Eukaryota</taxon>
        <taxon>Metazoa</taxon>
        <taxon>Spiralia</taxon>
        <taxon>Lophotrochozoa</taxon>
        <taxon>Mollusca</taxon>
        <taxon>Bivalvia</taxon>
        <taxon>Autobranchia</taxon>
        <taxon>Pteriomorphia</taxon>
        <taxon>Ostreida</taxon>
        <taxon>Ostreoidea</taxon>
        <taxon>Ostreidae</taxon>
        <taxon>Magallana</taxon>
    </lineage>
</organism>
<dbReference type="EnsemblMetazoa" id="G17284.4">
    <property type="protein sequence ID" value="G17284.4:cds"/>
    <property type="gene ID" value="G17284"/>
</dbReference>
<feature type="signal peptide" evidence="5">
    <location>
        <begin position="1"/>
        <end position="21"/>
    </location>
</feature>
<evidence type="ECO:0000256" key="4">
    <source>
        <dbReference type="SAM" id="MobiDB-lite"/>
    </source>
</evidence>
<keyword evidence="5" id="KW-0732">Signal</keyword>
<dbReference type="Pfam" id="PF01321">
    <property type="entry name" value="Creatinase_N"/>
    <property type="match status" value="1"/>
</dbReference>
<dbReference type="Pfam" id="PF16189">
    <property type="entry name" value="Creatinase_N_2"/>
    <property type="match status" value="1"/>
</dbReference>
<dbReference type="GO" id="GO:0046872">
    <property type="term" value="F:metal ion binding"/>
    <property type="evidence" value="ECO:0007669"/>
    <property type="project" value="UniProtKB-KW"/>
</dbReference>
<protein>
    <recommendedName>
        <fullName evidence="11">Xaa-Pro aminopeptidase 1</fullName>
    </recommendedName>
</protein>
<feature type="domain" description="Peptidase M24" evidence="6">
    <location>
        <begin position="407"/>
        <end position="629"/>
    </location>
</feature>
<dbReference type="InterPro" id="IPR036005">
    <property type="entry name" value="Creatinase/aminopeptidase-like"/>
</dbReference>
<evidence type="ECO:0000256" key="2">
    <source>
        <dbReference type="ARBA" id="ARBA00022723"/>
    </source>
</evidence>
<evidence type="ECO:0000256" key="1">
    <source>
        <dbReference type="ARBA" id="ARBA00008766"/>
    </source>
</evidence>
<dbReference type="Pfam" id="PF16188">
    <property type="entry name" value="Peptidase_M24_C"/>
    <property type="match status" value="1"/>
</dbReference>
<dbReference type="InterPro" id="IPR032416">
    <property type="entry name" value="Peptidase_M24_C"/>
</dbReference>
<dbReference type="FunFam" id="3.40.350.10:FF:000003">
    <property type="entry name" value="Xaa-pro aminopeptidase P"/>
    <property type="match status" value="1"/>
</dbReference>
<dbReference type="AlphaFoldDB" id="A0A8W8J6N4"/>
<evidence type="ECO:0000259" key="6">
    <source>
        <dbReference type="Pfam" id="PF00557"/>
    </source>
</evidence>
<dbReference type="InterPro" id="IPR033740">
    <property type="entry name" value="Pept_M24B"/>
</dbReference>
<comment type="similarity">
    <text evidence="1">Belongs to the peptidase M24B family.</text>
</comment>
<dbReference type="InterPro" id="IPR000587">
    <property type="entry name" value="Creatinase_N"/>
</dbReference>
<evidence type="ECO:0000313" key="10">
    <source>
        <dbReference type="Proteomes" id="UP000005408"/>
    </source>
</evidence>
<sequence>MGRSILFWIFVLGAEFLLAEGLQRLADEHPHQRARRSVSPNRRAQIRNMSPTDRPSCPEGQTVPPTRVNTTERLAKLRTEMISAGIHAYIIPSEDAHQSEYPSDYDLRRKYISGLSGSYGLAVVTRDQAAVWTDGRYFLQAEGELDCNWILMKMGESGVPSSTEWMISVLASTTNAKVGAYPFLINSGNWISYDTALSKESITMTPTSEDLVGKIWTTGRPQEPNSPINALPMKFAGRSWQDKIGDMHKAMEEKEVDAMIVTGLDETAWLLNLRAADIAYNPFFLSYIIVEKQGNATTLYIKNAATKLTQNQTDTETTEKLYQHLNTGTDGDCAGRTGLCVTVLEYDPVAVQEKVRTVANSDATQMVMVSFSCNHALSSVIPEAKRLRENTPVAIAKAKKNEVERNGMRNSHKRDAVALITFMAELEKKVKSNVYMTEVSAALDLKTERMKGLYNRGLSFNSISAVGSNGAIIHYSPSNLTNKQITTSEMYLLDSGGQYLDGTTDVTRTFHFGTPSKYEKECYTRVLMGQVDLARFKFAKTKFGPYGREIDAIARRPLWEVGLQYRHGTGHGIGMFLSVHEGPGRISLSHAPFESDSPLDDGQFFSDEPGYYEDEQFGIRLENIFMVKEVETTYKFPNTTFLGFETVTLVPYESNLINYDLLSQSQVDWINDYHKRIMDTIGEELRVNKPEAYNWVAARTRPITRTVSSSTVTYPSFALLSTILISLFVWV</sequence>
<dbReference type="PANTHER" id="PTHR43763">
    <property type="entry name" value="XAA-PRO AMINOPEPTIDASE 1"/>
    <property type="match status" value="1"/>
</dbReference>
<evidence type="ECO:0000256" key="5">
    <source>
        <dbReference type="SAM" id="SignalP"/>
    </source>
</evidence>
<accession>A0A8W8J6N4</accession>
<feature type="domain" description="Peptidase M24 C-terminal" evidence="8">
    <location>
        <begin position="641"/>
        <end position="703"/>
    </location>
</feature>
<dbReference type="Proteomes" id="UP000005408">
    <property type="component" value="Unassembled WGS sequence"/>
</dbReference>